<reference evidence="1" key="1">
    <citation type="submission" date="2014-09" db="EMBL/GenBank/DDBJ databases">
        <authorList>
            <person name="Magalhaes I.L.F."/>
            <person name="Oliveira U."/>
            <person name="Santos F.R."/>
            <person name="Vidigal T.H.D.A."/>
            <person name="Brescovit A.D."/>
            <person name="Santos A.J."/>
        </authorList>
    </citation>
    <scope>NUCLEOTIDE SEQUENCE</scope>
    <source>
        <tissue evidence="1">Shoot tissue taken approximately 20 cm above the soil surface</tissue>
    </source>
</reference>
<organism evidence="1">
    <name type="scientific">Arundo donax</name>
    <name type="common">Giant reed</name>
    <name type="synonym">Donax arundinaceus</name>
    <dbReference type="NCBI Taxonomy" id="35708"/>
    <lineage>
        <taxon>Eukaryota</taxon>
        <taxon>Viridiplantae</taxon>
        <taxon>Streptophyta</taxon>
        <taxon>Embryophyta</taxon>
        <taxon>Tracheophyta</taxon>
        <taxon>Spermatophyta</taxon>
        <taxon>Magnoliopsida</taxon>
        <taxon>Liliopsida</taxon>
        <taxon>Poales</taxon>
        <taxon>Poaceae</taxon>
        <taxon>PACMAD clade</taxon>
        <taxon>Arundinoideae</taxon>
        <taxon>Arundineae</taxon>
        <taxon>Arundo</taxon>
    </lineage>
</organism>
<sequence>MNHHHIRVIKSINSHLVIEKHEQEYPNVPFLFCSNFLKIEAVKSFMLSKRK</sequence>
<name>A0A0A9CEF2_ARUDO</name>
<dbReference type="EMBL" id="GBRH01223939">
    <property type="protein sequence ID" value="JAD73956.1"/>
    <property type="molecule type" value="Transcribed_RNA"/>
</dbReference>
<dbReference type="AlphaFoldDB" id="A0A0A9CEF2"/>
<accession>A0A0A9CEF2</accession>
<proteinExistence type="predicted"/>
<evidence type="ECO:0000313" key="1">
    <source>
        <dbReference type="EMBL" id="JAD73956.1"/>
    </source>
</evidence>
<reference evidence="1" key="2">
    <citation type="journal article" date="2015" name="Data Brief">
        <title>Shoot transcriptome of the giant reed, Arundo donax.</title>
        <authorList>
            <person name="Barrero R.A."/>
            <person name="Guerrero F.D."/>
            <person name="Moolhuijzen P."/>
            <person name="Goolsby J.A."/>
            <person name="Tidwell J."/>
            <person name="Bellgard S.E."/>
            <person name="Bellgard M.I."/>
        </authorList>
    </citation>
    <scope>NUCLEOTIDE SEQUENCE</scope>
    <source>
        <tissue evidence="1">Shoot tissue taken approximately 20 cm above the soil surface</tissue>
    </source>
</reference>
<protein>
    <submittedName>
        <fullName evidence="1">Uncharacterized protein</fullName>
    </submittedName>
</protein>